<gene>
    <name evidence="1" type="ORF">M0R45_007496</name>
</gene>
<dbReference type="AlphaFoldDB" id="A0AAW1XYF4"/>
<protein>
    <submittedName>
        <fullName evidence="1">Uncharacterized protein</fullName>
    </submittedName>
</protein>
<keyword evidence="2" id="KW-1185">Reference proteome</keyword>
<dbReference type="EMBL" id="JBEDUW010000002">
    <property type="protein sequence ID" value="KAK9941802.1"/>
    <property type="molecule type" value="Genomic_DNA"/>
</dbReference>
<dbReference type="Proteomes" id="UP001457282">
    <property type="component" value="Unassembled WGS sequence"/>
</dbReference>
<proteinExistence type="predicted"/>
<reference evidence="1 2" key="1">
    <citation type="journal article" date="2023" name="G3 (Bethesda)">
        <title>A chromosome-length genome assembly and annotation of blackberry (Rubus argutus, cv. 'Hillquist').</title>
        <authorList>
            <person name="Bruna T."/>
            <person name="Aryal R."/>
            <person name="Dudchenko O."/>
            <person name="Sargent D.J."/>
            <person name="Mead D."/>
            <person name="Buti M."/>
            <person name="Cavallini A."/>
            <person name="Hytonen T."/>
            <person name="Andres J."/>
            <person name="Pham M."/>
            <person name="Weisz D."/>
            <person name="Mascagni F."/>
            <person name="Usai G."/>
            <person name="Natali L."/>
            <person name="Bassil N."/>
            <person name="Fernandez G.E."/>
            <person name="Lomsadze A."/>
            <person name="Armour M."/>
            <person name="Olukolu B."/>
            <person name="Poorten T."/>
            <person name="Britton C."/>
            <person name="Davik J."/>
            <person name="Ashrafi H."/>
            <person name="Aiden E.L."/>
            <person name="Borodovsky M."/>
            <person name="Worthington M."/>
        </authorList>
    </citation>
    <scope>NUCLEOTIDE SEQUENCE [LARGE SCALE GENOMIC DNA]</scope>
    <source>
        <strain evidence="1">PI 553951</strain>
    </source>
</reference>
<comment type="caution">
    <text evidence="1">The sequence shown here is derived from an EMBL/GenBank/DDBJ whole genome shotgun (WGS) entry which is preliminary data.</text>
</comment>
<evidence type="ECO:0000313" key="2">
    <source>
        <dbReference type="Proteomes" id="UP001457282"/>
    </source>
</evidence>
<sequence length="69" mass="7792">MREQHNALGDQIRRRHRGGVAVTVLMVIVRNIRRSGDGNRGAAQGRTGEQWRSQGARYVLKKIRLGLDV</sequence>
<evidence type="ECO:0000313" key="1">
    <source>
        <dbReference type="EMBL" id="KAK9941802.1"/>
    </source>
</evidence>
<name>A0AAW1XYF4_RUBAR</name>
<accession>A0AAW1XYF4</accession>
<organism evidence="1 2">
    <name type="scientific">Rubus argutus</name>
    <name type="common">Southern blackberry</name>
    <dbReference type="NCBI Taxonomy" id="59490"/>
    <lineage>
        <taxon>Eukaryota</taxon>
        <taxon>Viridiplantae</taxon>
        <taxon>Streptophyta</taxon>
        <taxon>Embryophyta</taxon>
        <taxon>Tracheophyta</taxon>
        <taxon>Spermatophyta</taxon>
        <taxon>Magnoliopsida</taxon>
        <taxon>eudicotyledons</taxon>
        <taxon>Gunneridae</taxon>
        <taxon>Pentapetalae</taxon>
        <taxon>rosids</taxon>
        <taxon>fabids</taxon>
        <taxon>Rosales</taxon>
        <taxon>Rosaceae</taxon>
        <taxon>Rosoideae</taxon>
        <taxon>Rosoideae incertae sedis</taxon>
        <taxon>Rubus</taxon>
    </lineage>
</organism>